<feature type="coiled-coil region" evidence="1">
    <location>
        <begin position="194"/>
        <end position="278"/>
    </location>
</feature>
<dbReference type="PANTHER" id="PTHR32114:SF2">
    <property type="entry name" value="ABC TRANSPORTER ABCH.3"/>
    <property type="match status" value="1"/>
</dbReference>
<accession>A0A968GI09</accession>
<dbReference type="RefSeq" id="WP_167695500.1">
    <property type="nucleotide sequence ID" value="NZ_CP118181.1"/>
</dbReference>
<proteinExistence type="predicted"/>
<dbReference type="PANTHER" id="PTHR32114">
    <property type="entry name" value="ABC TRANSPORTER ABCH.3"/>
    <property type="match status" value="1"/>
</dbReference>
<evidence type="ECO:0000313" key="3">
    <source>
        <dbReference type="Proteomes" id="UP000778951"/>
    </source>
</evidence>
<keyword evidence="3" id="KW-1185">Reference proteome</keyword>
<evidence type="ECO:0008006" key="4">
    <source>
        <dbReference type="Google" id="ProtNLM"/>
    </source>
</evidence>
<feature type="coiled-coil region" evidence="1">
    <location>
        <begin position="315"/>
        <end position="365"/>
    </location>
</feature>
<gene>
    <name evidence="2" type="ORF">HCT48_04150</name>
</gene>
<comment type="caution">
    <text evidence="2">The sequence shown here is derived from an EMBL/GenBank/DDBJ whole genome shotgun (WGS) entry which is preliminary data.</text>
</comment>
<evidence type="ECO:0000313" key="2">
    <source>
        <dbReference type="EMBL" id="NIZ69407.1"/>
    </source>
</evidence>
<evidence type="ECO:0000256" key="1">
    <source>
        <dbReference type="SAM" id="Coils"/>
    </source>
</evidence>
<organism evidence="2 3">
    <name type="scientific">Entomospira culicis</name>
    <dbReference type="NCBI Taxonomy" id="2719989"/>
    <lineage>
        <taxon>Bacteria</taxon>
        <taxon>Pseudomonadati</taxon>
        <taxon>Spirochaetota</taxon>
        <taxon>Spirochaetia</taxon>
        <taxon>Spirochaetales</taxon>
        <taxon>Spirochaetaceae</taxon>
        <taxon>Entomospira</taxon>
    </lineage>
</organism>
<dbReference type="Pfam" id="PF13555">
    <property type="entry name" value="AAA_29"/>
    <property type="match status" value="1"/>
</dbReference>
<feature type="coiled-coil region" evidence="1">
    <location>
        <begin position="536"/>
        <end position="577"/>
    </location>
</feature>
<dbReference type="Pfam" id="PF13558">
    <property type="entry name" value="SbcC_Walker_B"/>
    <property type="match status" value="1"/>
</dbReference>
<protein>
    <recommendedName>
        <fullName evidence="4">Exonuclease SbcC</fullName>
    </recommendedName>
</protein>
<keyword evidence="1" id="KW-0175">Coiled coil</keyword>
<reference evidence="2" key="1">
    <citation type="submission" date="2020-03" db="EMBL/GenBank/DDBJ databases">
        <title>Spirochaetal bacteria isolated from arthropods constitute a novel genus Entomospira genus novum within the order Spirochaetales.</title>
        <authorList>
            <person name="Grana-Miraglia L."/>
            <person name="Sikutova S."/>
            <person name="Fingerle V."/>
            <person name="Sing A."/>
            <person name="Castillo-Ramirez S."/>
            <person name="Margos G."/>
            <person name="Rudolf I."/>
        </authorList>
    </citation>
    <scope>NUCLEOTIDE SEQUENCE</scope>
    <source>
        <strain evidence="2">BR149</strain>
    </source>
</reference>
<sequence length="1047" mass="122491">MRIESVTLTNLASLEGTWYIPLNELAYQESGIFAITGKTGSGKSTILDAICFTLYRATPRLGTDIQKLISRSKNSGSAQVVFIVENQRYRASHLFHKAGKSGKGKSSTSELYLENLTKNISYIDKPSSAVKQYHELIESIVGMTFAQFRQSILLAQGEFAAFLTADAHERANILEYLTDSYIYGKISIYAYNYFKEQEQKAKSYQEQLQLLSTNNEIVNPTEELNGIKHIRKEKEQHLASLQQESKKLTAQIDTLIRWSEEEEKLKNYQQALAILKKEEEIKTHNYQHFLKEFDIFQHNYPLQENHLTAGIALQSQIAQEEIRLSEKLVNQQKREELLGEYHSKFDRILEEKKMLEQELSHLSAQMPSKESIFTHEKISALQVSKEILTKMFTQWQSAEMRWLSPEKVEAWADYREAKEQLARWIAPEYSLEVHEKAYLYHQECEKITLFEEEISAYQCEKEKISVELGELSHLLEKREIEQFSYSMSLKFFDYKKNLFDKDSCPLCEQPLLHLPEFNEMKKQEMERQLHETEEFISNMQLHKKTLEAQFSRLEERIESLHRHLQSVNLLLEDLRKELPSPLKEISFETMQAMHQEIIMHEKRGELLRNKVSKGLSLEYEYQNYLDICNEFTELFHNTVASSVEFSLTNNLIDDYSRYQEYLTETFLAYDHYLKYLQDAEHCRKKIEQNEQETIYLQENIDRTMRECEELRGAIAKDSTSLSAQRQSFDMLYGEADIVLSLSQLREEKERFVQQHDFLNHDRIIAQEKCEQQNLWIKQCKEQINNYKNRYEYLSNYSFCSSEIATILLELNRLLEKNKLDHEQIVTEYHKCIRQEGVLDEQLRAFMAREEKNRQLMVEYDAFLADFAVVQEMNRLIGSADGKKLKSFAQALTLEQVILMANHYLSFMQDRYKLARNEDESLHLVVIDLFDGDRRRETQTLSGGERFILSLALALGLANLASEKVKIESFFLDEGFGSLDQESLDLVLNALVSLKDMGKIVGLISHVETLKERIDYKIEVRSLGNGRSELRGLGVELRKESVGQKELF</sequence>
<dbReference type="Proteomes" id="UP000778951">
    <property type="component" value="Unassembled WGS sequence"/>
</dbReference>
<dbReference type="AlphaFoldDB" id="A0A968GI09"/>
<name>A0A968GI09_9SPIO</name>
<dbReference type="InterPro" id="IPR027417">
    <property type="entry name" value="P-loop_NTPase"/>
</dbReference>
<dbReference type="EMBL" id="JAATLM010000001">
    <property type="protein sequence ID" value="NIZ69407.1"/>
    <property type="molecule type" value="Genomic_DNA"/>
</dbReference>
<dbReference type="Gene3D" id="3.40.50.300">
    <property type="entry name" value="P-loop containing nucleotide triphosphate hydrolases"/>
    <property type="match status" value="2"/>
</dbReference>
<dbReference type="SUPFAM" id="SSF52540">
    <property type="entry name" value="P-loop containing nucleoside triphosphate hydrolases"/>
    <property type="match status" value="1"/>
</dbReference>